<dbReference type="PROSITE" id="PS51186">
    <property type="entry name" value="GNAT"/>
    <property type="match status" value="1"/>
</dbReference>
<dbReference type="Proteomes" id="UP000683575">
    <property type="component" value="Chromosome"/>
</dbReference>
<keyword evidence="2" id="KW-0012">Acyltransferase</keyword>
<dbReference type="EMBL" id="CP077062">
    <property type="protein sequence ID" value="QWZ07146.1"/>
    <property type="molecule type" value="Genomic_DNA"/>
</dbReference>
<organism evidence="4 5">
    <name type="scientific">Nocardioides panacis</name>
    <dbReference type="NCBI Taxonomy" id="2849501"/>
    <lineage>
        <taxon>Bacteria</taxon>
        <taxon>Bacillati</taxon>
        <taxon>Actinomycetota</taxon>
        <taxon>Actinomycetes</taxon>
        <taxon>Propionibacteriales</taxon>
        <taxon>Nocardioidaceae</taxon>
        <taxon>Nocardioides</taxon>
    </lineage>
</organism>
<feature type="domain" description="N-acetyltransferase" evidence="3">
    <location>
        <begin position="10"/>
        <end position="173"/>
    </location>
</feature>
<gene>
    <name evidence="4" type="ORF">KRR39_16865</name>
</gene>
<proteinExistence type="predicted"/>
<evidence type="ECO:0000259" key="3">
    <source>
        <dbReference type="PROSITE" id="PS51186"/>
    </source>
</evidence>
<dbReference type="RefSeq" id="WP_216938657.1">
    <property type="nucleotide sequence ID" value="NZ_CP077062.1"/>
</dbReference>
<dbReference type="InterPro" id="IPR051531">
    <property type="entry name" value="N-acetyltransferase"/>
</dbReference>
<accession>A0A975XZ80</accession>
<evidence type="ECO:0000256" key="1">
    <source>
        <dbReference type="ARBA" id="ARBA00022679"/>
    </source>
</evidence>
<evidence type="ECO:0000313" key="5">
    <source>
        <dbReference type="Proteomes" id="UP000683575"/>
    </source>
</evidence>
<sequence length="178" mass="20120">MSTRAGSPYVELRPVEERDWRAVHGWASREEVCRYQGWGPNTEEQTRAFVEQAVAAADERPRNRFVYVVTCDGEVVGSCELNLRGDGQGEIGYGLHPEHWGRGLATAAARLLLELCFTDLRLHRVFATCDPRNLASGRVLRRLGMTHEGRLREVLLIRDGWRDSDVYGLLAHEWSATG</sequence>
<protein>
    <submittedName>
        <fullName evidence="4">GNAT family N-acetyltransferase</fullName>
    </submittedName>
</protein>
<dbReference type="KEGG" id="nps:KRR39_16865"/>
<keyword evidence="1" id="KW-0808">Transferase</keyword>
<dbReference type="PANTHER" id="PTHR43792">
    <property type="entry name" value="GNAT FAMILY, PUTATIVE (AFU_ORTHOLOGUE AFUA_3G00765)-RELATED-RELATED"/>
    <property type="match status" value="1"/>
</dbReference>
<reference evidence="4" key="1">
    <citation type="submission" date="2021-06" db="EMBL/GenBank/DDBJ databases">
        <title>Complete genome sequence of Nocardioides sp. G188.</title>
        <authorList>
            <person name="Im W.-T."/>
        </authorList>
    </citation>
    <scope>NUCLEOTIDE SEQUENCE</scope>
    <source>
        <strain evidence="4">G188</strain>
    </source>
</reference>
<dbReference type="PANTHER" id="PTHR43792:SF8">
    <property type="entry name" value="[RIBOSOMAL PROTEIN US5]-ALANINE N-ACETYLTRANSFERASE"/>
    <property type="match status" value="1"/>
</dbReference>
<evidence type="ECO:0000313" key="4">
    <source>
        <dbReference type="EMBL" id="QWZ07146.1"/>
    </source>
</evidence>
<evidence type="ECO:0000256" key="2">
    <source>
        <dbReference type="ARBA" id="ARBA00023315"/>
    </source>
</evidence>
<dbReference type="InterPro" id="IPR000182">
    <property type="entry name" value="GNAT_dom"/>
</dbReference>
<name>A0A975XZ80_9ACTN</name>
<dbReference type="GO" id="GO:0016747">
    <property type="term" value="F:acyltransferase activity, transferring groups other than amino-acyl groups"/>
    <property type="evidence" value="ECO:0007669"/>
    <property type="project" value="InterPro"/>
</dbReference>
<dbReference type="Pfam" id="PF13302">
    <property type="entry name" value="Acetyltransf_3"/>
    <property type="match status" value="1"/>
</dbReference>
<keyword evidence="5" id="KW-1185">Reference proteome</keyword>
<dbReference type="AlphaFoldDB" id="A0A975XZ80"/>